<dbReference type="Proteomes" id="UP001244207">
    <property type="component" value="Unassembled WGS sequence"/>
</dbReference>
<dbReference type="RefSeq" id="XP_060370589.1">
    <property type="nucleotide sequence ID" value="XM_060502664.1"/>
</dbReference>
<proteinExistence type="predicted"/>
<dbReference type="EMBL" id="JAHMHS010000006">
    <property type="protein sequence ID" value="KAK1730534.1"/>
    <property type="molecule type" value="Genomic_DNA"/>
</dbReference>
<accession>A0AAD8XND4</accession>
<feature type="compositionally biased region" description="Low complexity" evidence="1">
    <location>
        <begin position="24"/>
        <end position="33"/>
    </location>
</feature>
<feature type="compositionally biased region" description="Low complexity" evidence="1">
    <location>
        <begin position="202"/>
        <end position="214"/>
    </location>
</feature>
<organism evidence="2 3">
    <name type="scientific">Glomerella acutata</name>
    <name type="common">Colletotrichum acutatum</name>
    <dbReference type="NCBI Taxonomy" id="27357"/>
    <lineage>
        <taxon>Eukaryota</taxon>
        <taxon>Fungi</taxon>
        <taxon>Dikarya</taxon>
        <taxon>Ascomycota</taxon>
        <taxon>Pezizomycotina</taxon>
        <taxon>Sordariomycetes</taxon>
        <taxon>Hypocreomycetidae</taxon>
        <taxon>Glomerellales</taxon>
        <taxon>Glomerellaceae</taxon>
        <taxon>Colletotrichum</taxon>
        <taxon>Colletotrichum acutatum species complex</taxon>
    </lineage>
</organism>
<sequence>MSTANKKEARVTFQTTKGHRHQSSDSSISVISSSPSAQDYFDLELKYNKLLDDMSRLKSETKARYAALENNIEVLKIDKKAWEREKDNLRTENQVLREDLRKAQRHSPSRESTKMSGALPSQPPSPREHKEREHREPREYKEPREHKEPKESKALRRSDSKHRTRGESKVRKPTEDKELAKRCQEDKVRLGRRFEHKDDKSTSSGSSRGSKQGSYIEPMGPSAPRPASIVEPTRPRTKRSESTSYAIRPTVLTTTTVTDSPYDQHTPGYPDHESPFSYEGSAYGHGHSPYVEDGSYYAHPLPETTRGRSRR</sequence>
<gene>
    <name evidence="2" type="ORF">BDZ83DRAFT_374044</name>
</gene>
<evidence type="ECO:0000313" key="3">
    <source>
        <dbReference type="Proteomes" id="UP001244207"/>
    </source>
</evidence>
<reference evidence="2" key="1">
    <citation type="submission" date="2021-12" db="EMBL/GenBank/DDBJ databases">
        <title>Comparative genomics, transcriptomics and evolutionary studies reveal genomic signatures of adaptation to plant cell wall in hemibiotrophic fungi.</title>
        <authorList>
            <consortium name="DOE Joint Genome Institute"/>
            <person name="Baroncelli R."/>
            <person name="Diaz J.F."/>
            <person name="Benocci T."/>
            <person name="Peng M."/>
            <person name="Battaglia E."/>
            <person name="Haridas S."/>
            <person name="Andreopoulos W."/>
            <person name="Labutti K."/>
            <person name="Pangilinan J."/>
            <person name="Floch G.L."/>
            <person name="Makela M.R."/>
            <person name="Henrissat B."/>
            <person name="Grigoriev I.V."/>
            <person name="Crouch J.A."/>
            <person name="De Vries R.P."/>
            <person name="Sukno S.A."/>
            <person name="Thon M.R."/>
        </authorList>
    </citation>
    <scope>NUCLEOTIDE SEQUENCE</scope>
    <source>
        <strain evidence="2">CBS 112980</strain>
    </source>
</reference>
<comment type="caution">
    <text evidence="2">The sequence shown here is derived from an EMBL/GenBank/DDBJ whole genome shotgun (WGS) entry which is preliminary data.</text>
</comment>
<keyword evidence="3" id="KW-1185">Reference proteome</keyword>
<feature type="region of interest" description="Disordered" evidence="1">
    <location>
        <begin position="79"/>
        <end position="311"/>
    </location>
</feature>
<name>A0AAD8XND4_GLOAC</name>
<evidence type="ECO:0000313" key="2">
    <source>
        <dbReference type="EMBL" id="KAK1730534.1"/>
    </source>
</evidence>
<feature type="region of interest" description="Disordered" evidence="1">
    <location>
        <begin position="1"/>
        <end position="33"/>
    </location>
</feature>
<feature type="compositionally biased region" description="Basic and acidic residues" evidence="1">
    <location>
        <begin position="1"/>
        <end position="10"/>
    </location>
</feature>
<protein>
    <submittedName>
        <fullName evidence="2">Uncharacterized protein</fullName>
    </submittedName>
</protein>
<dbReference type="AlphaFoldDB" id="A0AAD8XND4"/>
<feature type="compositionally biased region" description="Basic and acidic residues" evidence="1">
    <location>
        <begin position="79"/>
        <end position="113"/>
    </location>
</feature>
<feature type="compositionally biased region" description="Basic and acidic residues" evidence="1">
    <location>
        <begin position="165"/>
        <end position="201"/>
    </location>
</feature>
<dbReference type="GeneID" id="85386563"/>
<evidence type="ECO:0000256" key="1">
    <source>
        <dbReference type="SAM" id="MobiDB-lite"/>
    </source>
</evidence>
<feature type="compositionally biased region" description="Basic and acidic residues" evidence="1">
    <location>
        <begin position="126"/>
        <end position="158"/>
    </location>
</feature>